<accession>A0ACD3B714</accession>
<sequence>MSVLTPPLLGDDNNNGHGRVEGTPIQSAYFNQTAEQPAYQSLSSMSSARPNRHSVHFDRDDRTSFTGRPSPIPNDSSVPSNVPPPHQPRDDETGVSRSSMSGSVQQHQLLQPGAYFPNHSVSRPTHPQFYPPRNVVGQEPSDRPPPSRSTSLLTEQRWSSTETVYTTYGPAEGQSLSSHQRPKKTRSSALVPGRSPVEIRAIEADENITKWAIGSLLAFSVLAFVVTCFTDKSR</sequence>
<protein>
    <submittedName>
        <fullName evidence="1">Uncharacterized protein</fullName>
    </submittedName>
</protein>
<dbReference type="Proteomes" id="UP000308600">
    <property type="component" value="Unassembled WGS sequence"/>
</dbReference>
<reference evidence="1 2" key="1">
    <citation type="journal article" date="2019" name="Nat. Ecol. Evol.">
        <title>Megaphylogeny resolves global patterns of mushroom evolution.</title>
        <authorList>
            <person name="Varga T."/>
            <person name="Krizsan K."/>
            <person name="Foldi C."/>
            <person name="Dima B."/>
            <person name="Sanchez-Garcia M."/>
            <person name="Sanchez-Ramirez S."/>
            <person name="Szollosi G.J."/>
            <person name="Szarkandi J.G."/>
            <person name="Papp V."/>
            <person name="Albert L."/>
            <person name="Andreopoulos W."/>
            <person name="Angelini C."/>
            <person name="Antonin V."/>
            <person name="Barry K.W."/>
            <person name="Bougher N.L."/>
            <person name="Buchanan P."/>
            <person name="Buyck B."/>
            <person name="Bense V."/>
            <person name="Catcheside P."/>
            <person name="Chovatia M."/>
            <person name="Cooper J."/>
            <person name="Damon W."/>
            <person name="Desjardin D."/>
            <person name="Finy P."/>
            <person name="Geml J."/>
            <person name="Haridas S."/>
            <person name="Hughes K."/>
            <person name="Justo A."/>
            <person name="Karasinski D."/>
            <person name="Kautmanova I."/>
            <person name="Kiss B."/>
            <person name="Kocsube S."/>
            <person name="Kotiranta H."/>
            <person name="LaButti K.M."/>
            <person name="Lechner B.E."/>
            <person name="Liimatainen K."/>
            <person name="Lipzen A."/>
            <person name="Lukacs Z."/>
            <person name="Mihaltcheva S."/>
            <person name="Morgado L.N."/>
            <person name="Niskanen T."/>
            <person name="Noordeloos M.E."/>
            <person name="Ohm R.A."/>
            <person name="Ortiz-Santana B."/>
            <person name="Ovrebo C."/>
            <person name="Racz N."/>
            <person name="Riley R."/>
            <person name="Savchenko A."/>
            <person name="Shiryaev A."/>
            <person name="Soop K."/>
            <person name="Spirin V."/>
            <person name="Szebenyi C."/>
            <person name="Tomsovsky M."/>
            <person name="Tulloss R.E."/>
            <person name="Uehling J."/>
            <person name="Grigoriev I.V."/>
            <person name="Vagvolgyi C."/>
            <person name="Papp T."/>
            <person name="Martin F.M."/>
            <person name="Miettinen O."/>
            <person name="Hibbett D.S."/>
            <person name="Nagy L.G."/>
        </authorList>
    </citation>
    <scope>NUCLEOTIDE SEQUENCE [LARGE SCALE GENOMIC DNA]</scope>
    <source>
        <strain evidence="1 2">NL-1719</strain>
    </source>
</reference>
<evidence type="ECO:0000313" key="1">
    <source>
        <dbReference type="EMBL" id="TFK73706.1"/>
    </source>
</evidence>
<name>A0ACD3B714_9AGAR</name>
<proteinExistence type="predicted"/>
<dbReference type="EMBL" id="ML208273">
    <property type="protein sequence ID" value="TFK73706.1"/>
    <property type="molecule type" value="Genomic_DNA"/>
</dbReference>
<organism evidence="1 2">
    <name type="scientific">Pluteus cervinus</name>
    <dbReference type="NCBI Taxonomy" id="181527"/>
    <lineage>
        <taxon>Eukaryota</taxon>
        <taxon>Fungi</taxon>
        <taxon>Dikarya</taxon>
        <taxon>Basidiomycota</taxon>
        <taxon>Agaricomycotina</taxon>
        <taxon>Agaricomycetes</taxon>
        <taxon>Agaricomycetidae</taxon>
        <taxon>Agaricales</taxon>
        <taxon>Pluteineae</taxon>
        <taxon>Pluteaceae</taxon>
        <taxon>Pluteus</taxon>
    </lineage>
</organism>
<keyword evidence="2" id="KW-1185">Reference proteome</keyword>
<evidence type="ECO:0000313" key="2">
    <source>
        <dbReference type="Proteomes" id="UP000308600"/>
    </source>
</evidence>
<gene>
    <name evidence="1" type="ORF">BDN72DRAFT_893671</name>
</gene>